<feature type="region of interest" description="Disordered" evidence="2">
    <location>
        <begin position="747"/>
        <end position="771"/>
    </location>
</feature>
<dbReference type="InterPro" id="IPR014001">
    <property type="entry name" value="Helicase_ATP-bd"/>
</dbReference>
<dbReference type="InterPro" id="IPR038718">
    <property type="entry name" value="SNF2-like_sf"/>
</dbReference>
<evidence type="ECO:0000313" key="6">
    <source>
        <dbReference type="Proteomes" id="UP001596087"/>
    </source>
</evidence>
<dbReference type="Pfam" id="PF00176">
    <property type="entry name" value="SNF2-rel_dom"/>
    <property type="match status" value="1"/>
</dbReference>
<dbReference type="SMART" id="SM00490">
    <property type="entry name" value="HELICc"/>
    <property type="match status" value="1"/>
</dbReference>
<dbReference type="PROSITE" id="PS51194">
    <property type="entry name" value="HELICASE_CTER"/>
    <property type="match status" value="1"/>
</dbReference>
<evidence type="ECO:0000256" key="2">
    <source>
        <dbReference type="SAM" id="MobiDB-lite"/>
    </source>
</evidence>
<feature type="domain" description="Helicase C-terminal" evidence="4">
    <location>
        <begin position="699"/>
        <end position="874"/>
    </location>
</feature>
<dbReference type="GO" id="GO:0004386">
    <property type="term" value="F:helicase activity"/>
    <property type="evidence" value="ECO:0007669"/>
    <property type="project" value="UniProtKB-KW"/>
</dbReference>
<keyword evidence="5" id="KW-0347">Helicase</keyword>
<dbReference type="SMART" id="SM00487">
    <property type="entry name" value="DEXDc"/>
    <property type="match status" value="1"/>
</dbReference>
<protein>
    <submittedName>
        <fullName evidence="5">Helicase-related protein</fullName>
    </submittedName>
</protein>
<dbReference type="Gene3D" id="3.40.50.300">
    <property type="entry name" value="P-loop containing nucleotide triphosphate hydrolases"/>
    <property type="match status" value="1"/>
</dbReference>
<comment type="caution">
    <text evidence="5">The sequence shown here is derived from an EMBL/GenBank/DDBJ whole genome shotgun (WGS) entry which is preliminary data.</text>
</comment>
<dbReference type="InterPro" id="IPR025202">
    <property type="entry name" value="PLD-like_dom"/>
</dbReference>
<organism evidence="5 6">
    <name type="scientific">Nocardioides taihuensis</name>
    <dbReference type="NCBI Taxonomy" id="1835606"/>
    <lineage>
        <taxon>Bacteria</taxon>
        <taxon>Bacillati</taxon>
        <taxon>Actinomycetota</taxon>
        <taxon>Actinomycetes</taxon>
        <taxon>Propionibacteriales</taxon>
        <taxon>Nocardioidaceae</taxon>
        <taxon>Nocardioides</taxon>
    </lineage>
</organism>
<keyword evidence="6" id="KW-1185">Reference proteome</keyword>
<dbReference type="Proteomes" id="UP001596087">
    <property type="component" value="Unassembled WGS sequence"/>
</dbReference>
<dbReference type="Gene3D" id="3.30.870.10">
    <property type="entry name" value="Endonuclease Chain A"/>
    <property type="match status" value="1"/>
</dbReference>
<dbReference type="PANTHER" id="PTHR45766:SF6">
    <property type="entry name" value="SWI_SNF-RELATED MATRIX-ASSOCIATED ACTIN-DEPENDENT REGULATOR OF CHROMATIN SUBFAMILY A-LIKE PROTEIN 1"/>
    <property type="match status" value="1"/>
</dbReference>
<dbReference type="PANTHER" id="PTHR45766">
    <property type="entry name" value="DNA ANNEALING HELICASE AND ENDONUCLEASE ZRANB3 FAMILY MEMBER"/>
    <property type="match status" value="1"/>
</dbReference>
<gene>
    <name evidence="5" type="ORF">ACFPGP_11655</name>
</gene>
<dbReference type="CDD" id="cd18793">
    <property type="entry name" value="SF2_C_SNF"/>
    <property type="match status" value="1"/>
</dbReference>
<dbReference type="InterPro" id="IPR001650">
    <property type="entry name" value="Helicase_C-like"/>
</dbReference>
<reference evidence="6" key="1">
    <citation type="journal article" date="2019" name="Int. J. Syst. Evol. Microbiol.">
        <title>The Global Catalogue of Microorganisms (GCM) 10K type strain sequencing project: providing services to taxonomists for standard genome sequencing and annotation.</title>
        <authorList>
            <consortium name="The Broad Institute Genomics Platform"/>
            <consortium name="The Broad Institute Genome Sequencing Center for Infectious Disease"/>
            <person name="Wu L."/>
            <person name="Ma J."/>
        </authorList>
    </citation>
    <scope>NUCLEOTIDE SEQUENCE [LARGE SCALE GENOMIC DNA]</scope>
    <source>
        <strain evidence="6">DFY41</strain>
    </source>
</reference>
<dbReference type="SUPFAM" id="SSF52540">
    <property type="entry name" value="P-loop containing nucleoside triphosphate hydrolases"/>
    <property type="match status" value="1"/>
</dbReference>
<sequence length="1105" mass="123080">MPDIFDNLKTESAIGPALKSALTAFDTCDVATGYLDLRGWSTFADIVDAKSGARQDGDPAIVRVLVGMVMPADSAAMLSALQDVVQPPPYGSDINDMPKAQAAKESLVKHLRTQLMRGLPSEAEQKTLQQLKAHLTSGAVEMKVFTTAPLHGKTYIFHAPGNAFAQRRAYVGSSNMTNAGFYRNLELNIDVTDNDATEKLSNWFTDRWDDVFSLQITKEIIELIEESWASEAQPTPYEVYLKVCHALSEDAREGMGYVLPPSIENLLLDYQTTAVRTLARRIVRRGGTMLGDVVGLGKTLTAIATALMLEAAEDYTTLVLCPKNLQHMWEEHLERYGLVGARVIPYSMADKNLPELKRFHLVICDESHNLRNNTTKASEAIKDYIRRNGSKVLLLTATPYNLAFADVANQIGLYIEDDDDLGIQPTAAMAKDPTLIDKVDGKITTLAAFRRSEEPEDWKRLMSDHLVRRTRSFIKRTAKKEPVTLPNGKVIEREYLEFANGTRFHFPTRVPSPLWHEFADDDPARLMEDETTLDAIRDLTLPRYRLADYDDPKAPHSDSDTKILADIRSGRGNVSGFVRIGLFKRLSSSGHSFILSLQRQRARNELFIHAIDNGLDVPLGSFSDHQFMVTDEDVEEDQDGFGSLESQYKELKRRLPASTKWLGTQVFKKTLRKDLERDNRIISDLLDSFGTWDPAKDSKIDALVDLLRGKHKGDKVLVFTEYADTAVYVADALRTAGIANVGLASGDSEDPSALARRFSPESNKLPGDEEDVTPVDDPIDVLIATDVLSEGQNLQDSHVVVNYDLPWAIIRIIQRAGRVDRVGQKSDTVNIYLISHKKVEDAIQLRQRIRRRLGDNAAAFGSDERFFGDDKEVNLLDDLYKGVVPGEEELEQDEGEADAVSEAWLVWSSVKEHKPGLAGRVLKMQDMLHSTRDPYDHETKSGIATFASTTSGIDAFAASFDDGDGAPAERLLTPLEALRIFRAQESTPTAPLREDHFAREVKLVKEKLTAEIVTAGNLKGARKWAVERLGGTIFGADASDALAAMNDRPLTEYANIRLRQARRAKYTDQDLADLVKQLHDEERLVIGTTEKDEIKIVCSIGVTPR</sequence>
<evidence type="ECO:0000259" key="4">
    <source>
        <dbReference type="PROSITE" id="PS51194"/>
    </source>
</evidence>
<dbReference type="EMBL" id="JBHSKD010000011">
    <property type="protein sequence ID" value="MFC5177330.1"/>
    <property type="molecule type" value="Genomic_DNA"/>
</dbReference>
<dbReference type="SUPFAM" id="SSF56024">
    <property type="entry name" value="Phospholipase D/nuclease"/>
    <property type="match status" value="1"/>
</dbReference>
<dbReference type="PROSITE" id="PS51192">
    <property type="entry name" value="HELICASE_ATP_BIND_1"/>
    <property type="match status" value="1"/>
</dbReference>
<dbReference type="Gene3D" id="3.40.50.10810">
    <property type="entry name" value="Tandem AAA-ATPase domain"/>
    <property type="match status" value="2"/>
</dbReference>
<accession>A0ABW0BJR4</accession>
<dbReference type="Pfam" id="PF00271">
    <property type="entry name" value="Helicase_C"/>
    <property type="match status" value="1"/>
</dbReference>
<keyword evidence="1" id="KW-0378">Hydrolase</keyword>
<dbReference type="InterPro" id="IPR027417">
    <property type="entry name" value="P-loop_NTPase"/>
</dbReference>
<keyword evidence="5" id="KW-0547">Nucleotide-binding</keyword>
<name>A0ABW0BJR4_9ACTN</name>
<dbReference type="InterPro" id="IPR000330">
    <property type="entry name" value="SNF2_N"/>
</dbReference>
<proteinExistence type="predicted"/>
<dbReference type="InterPro" id="IPR049730">
    <property type="entry name" value="SNF2/RAD54-like_C"/>
</dbReference>
<dbReference type="RefSeq" id="WP_378590255.1">
    <property type="nucleotide sequence ID" value="NZ_JBHSKD010000011.1"/>
</dbReference>
<evidence type="ECO:0000259" key="3">
    <source>
        <dbReference type="PROSITE" id="PS51192"/>
    </source>
</evidence>
<dbReference type="Pfam" id="PF13091">
    <property type="entry name" value="PLDc_2"/>
    <property type="match status" value="1"/>
</dbReference>
<feature type="domain" description="Helicase ATP-binding" evidence="3">
    <location>
        <begin position="279"/>
        <end position="417"/>
    </location>
</feature>
<keyword evidence="5" id="KW-0067">ATP-binding</keyword>
<evidence type="ECO:0000256" key="1">
    <source>
        <dbReference type="ARBA" id="ARBA00022801"/>
    </source>
</evidence>
<evidence type="ECO:0000313" key="5">
    <source>
        <dbReference type="EMBL" id="MFC5177330.1"/>
    </source>
</evidence>